<dbReference type="Gene3D" id="3.80.10.10">
    <property type="entry name" value="Ribonuclease Inhibitor"/>
    <property type="match status" value="1"/>
</dbReference>
<proteinExistence type="predicted"/>
<dbReference type="Proteomes" id="UP000046393">
    <property type="component" value="Unplaced"/>
</dbReference>
<reference evidence="2" key="1">
    <citation type="submission" date="2017-02" db="UniProtKB">
        <authorList>
            <consortium name="WormBaseParasite"/>
        </authorList>
    </citation>
    <scope>IDENTIFICATION</scope>
</reference>
<protein>
    <submittedName>
        <fullName evidence="2">F-box domain-containing protein</fullName>
    </submittedName>
</protein>
<dbReference type="AlphaFoldDB" id="A0A0N5AR95"/>
<accession>A0A0N5AR95</accession>
<sequence length="555" mass="63964">MSSEVKPEAQDFVFWNPILMERIISYVPLVKDRINIEKCCRRMRTISKRALYLKADADCSLLDMHFQTRKPEITVAFSGNELVLPVTVSDYRLSNDNGLTVQPLNTINRLKGFFRRFAKQVNSLRIGSIHDIQRRMSYVTDYELVLTSDLCETLSVLKNLYSLCIRNCLITCKVLDEWSSDESAFMRQIQSFCFHGIWFDKPADSDRFMSILKCEVRRLHLSKCGTEILCQIADRLSFLGVNLDYIYLLLNVHSVNKEYYIRESLKRLSRVCDELRLCISLSTMNAGEEQFLLIRTLRFISEYPKITVLELDVGFPDIRVAHRLQKFFRAYNVLFDFINVFLNPVLLELHDLPHLRTLRFSCATLEKYQFPVWQGLFSGLLSLHTVTELAIRGICGKLTSSYIQRLCESLPGSLKRCRKLEVLLIIGAKDIQCEAVCYSLKKLRNLQCIALSSIATMSDDLVRLLCCKSETPSLEALSFGQLKMSFNSSTLGCLSRRFHHVKVTHSFCCDERLNEGIQTTHLYQSQRGFQRILDGLSFGECPGCEKDLTLFEDDS</sequence>
<dbReference type="WBParaSite" id="SMUV_0000723401-mRNA-1">
    <property type="protein sequence ID" value="SMUV_0000723401-mRNA-1"/>
    <property type="gene ID" value="SMUV_0000723401"/>
</dbReference>
<keyword evidence="1" id="KW-1185">Reference proteome</keyword>
<organism evidence="1 2">
    <name type="scientific">Syphacia muris</name>
    <dbReference type="NCBI Taxonomy" id="451379"/>
    <lineage>
        <taxon>Eukaryota</taxon>
        <taxon>Metazoa</taxon>
        <taxon>Ecdysozoa</taxon>
        <taxon>Nematoda</taxon>
        <taxon>Chromadorea</taxon>
        <taxon>Rhabditida</taxon>
        <taxon>Spirurina</taxon>
        <taxon>Oxyuridomorpha</taxon>
        <taxon>Oxyuroidea</taxon>
        <taxon>Oxyuridae</taxon>
        <taxon>Syphacia</taxon>
    </lineage>
</organism>
<evidence type="ECO:0000313" key="1">
    <source>
        <dbReference type="Proteomes" id="UP000046393"/>
    </source>
</evidence>
<name>A0A0N5AR95_9BILA</name>
<dbReference type="InterPro" id="IPR032675">
    <property type="entry name" value="LRR_dom_sf"/>
</dbReference>
<dbReference type="SUPFAM" id="SSF52047">
    <property type="entry name" value="RNI-like"/>
    <property type="match status" value="1"/>
</dbReference>
<evidence type="ECO:0000313" key="2">
    <source>
        <dbReference type="WBParaSite" id="SMUV_0000723401-mRNA-1"/>
    </source>
</evidence>